<reference evidence="3" key="1">
    <citation type="submission" date="2024-04" db="EMBL/GenBank/DDBJ databases">
        <authorList>
            <person name="Shaw F."/>
            <person name="Minotto A."/>
        </authorList>
    </citation>
    <scope>NUCLEOTIDE SEQUENCE [LARGE SCALE GENOMIC DNA]</scope>
</reference>
<accession>A0ABP1CR34</accession>
<dbReference type="Pfam" id="PF06985">
    <property type="entry name" value="HET"/>
    <property type="match status" value="1"/>
</dbReference>
<name>A0ABP1CR34_9APHY</name>
<dbReference type="InterPro" id="IPR010730">
    <property type="entry name" value="HET"/>
</dbReference>
<evidence type="ECO:0000313" key="3">
    <source>
        <dbReference type="Proteomes" id="UP001497453"/>
    </source>
</evidence>
<sequence length="505" mass="57115">MALSCSWFPSSLFSSQVSCPPTTVLDLMEFRLMLKVEEKTLHPSVLLDGQQWTLSEPLDIYSDDIPEYGCISYVWGPGRMPNSIYPELQMSHHTLHSLSAAIRHSNLTAFWIDSFSLPTDPVTKAATLESIGYIYARAKQVTAVLSPPSYSAIERMSRLAHSDTALDDVLEDLERDMWVHSVWTYQEIANAGELFFVGEDPDCKDRIPAFDFLNALGYYLTRYRKQNNMSVMTFRQKYPYVDTFEDVIADWIMGEFAERSALQIMSSLDRRVYEDPKNYYYAMIGAVTKVPSKRSSKPSVQSLAETYMRICEEKGDYSFIFTANPRDDRPGLTWRPQSGMLRSIISWHSYGDRLAGVKEAGGVRLKEVIVGRRTRQYSSAARDSLMSWLQALEIEAHTDEDIVRRHYDMIKEIGFTGSPEHIILETGIFFSQDAIAPGADIEIWISGSVRYLFGAPGIAIAKDQNGTPWYTPGVYCGLVESSMPRSEVVLPVEPSFTVGGVQRTQ</sequence>
<feature type="domain" description="Heterokaryon incompatibility" evidence="1">
    <location>
        <begin position="68"/>
        <end position="164"/>
    </location>
</feature>
<dbReference type="InterPro" id="IPR052895">
    <property type="entry name" value="HetReg/Transcr_Mod"/>
</dbReference>
<dbReference type="PANTHER" id="PTHR24148:SF64">
    <property type="entry name" value="HETEROKARYON INCOMPATIBILITY DOMAIN-CONTAINING PROTEIN"/>
    <property type="match status" value="1"/>
</dbReference>
<dbReference type="EMBL" id="OZ037953">
    <property type="protein sequence ID" value="CAL1698126.1"/>
    <property type="molecule type" value="Genomic_DNA"/>
</dbReference>
<protein>
    <recommendedName>
        <fullName evidence="1">Heterokaryon incompatibility domain-containing protein</fullName>
    </recommendedName>
</protein>
<organism evidence="2 3">
    <name type="scientific">Somion occarium</name>
    <dbReference type="NCBI Taxonomy" id="3059160"/>
    <lineage>
        <taxon>Eukaryota</taxon>
        <taxon>Fungi</taxon>
        <taxon>Dikarya</taxon>
        <taxon>Basidiomycota</taxon>
        <taxon>Agaricomycotina</taxon>
        <taxon>Agaricomycetes</taxon>
        <taxon>Polyporales</taxon>
        <taxon>Cerrenaceae</taxon>
        <taxon>Somion</taxon>
    </lineage>
</organism>
<evidence type="ECO:0000259" key="1">
    <source>
        <dbReference type="Pfam" id="PF06985"/>
    </source>
</evidence>
<dbReference type="PANTHER" id="PTHR24148">
    <property type="entry name" value="ANKYRIN REPEAT DOMAIN-CONTAINING PROTEIN 39 HOMOLOG-RELATED"/>
    <property type="match status" value="1"/>
</dbReference>
<evidence type="ECO:0000313" key="2">
    <source>
        <dbReference type="EMBL" id="CAL1698126.1"/>
    </source>
</evidence>
<keyword evidence="3" id="KW-1185">Reference proteome</keyword>
<proteinExistence type="predicted"/>
<dbReference type="Proteomes" id="UP001497453">
    <property type="component" value="Chromosome 10"/>
</dbReference>
<gene>
    <name evidence="2" type="ORF">GFSPODELE1_LOCUS2013</name>
</gene>